<organism evidence="1 2">
    <name type="scientific">Dermacentor silvarum</name>
    <name type="common">Tick</name>
    <dbReference type="NCBI Taxonomy" id="543639"/>
    <lineage>
        <taxon>Eukaryota</taxon>
        <taxon>Metazoa</taxon>
        <taxon>Ecdysozoa</taxon>
        <taxon>Arthropoda</taxon>
        <taxon>Chelicerata</taxon>
        <taxon>Arachnida</taxon>
        <taxon>Acari</taxon>
        <taxon>Parasitiformes</taxon>
        <taxon>Ixodida</taxon>
        <taxon>Ixodoidea</taxon>
        <taxon>Ixodidae</taxon>
        <taxon>Rhipicephalinae</taxon>
        <taxon>Dermacentor</taxon>
    </lineage>
</organism>
<comment type="caution">
    <text evidence="1">The sequence shown here is derived from an EMBL/GenBank/DDBJ whole genome shotgun (WGS) entry which is preliminary data.</text>
</comment>
<keyword evidence="2" id="KW-1185">Reference proteome</keyword>
<dbReference type="Proteomes" id="UP000821865">
    <property type="component" value="Chromosome 2"/>
</dbReference>
<protein>
    <submittedName>
        <fullName evidence="1">Uncharacterized protein</fullName>
    </submittedName>
</protein>
<sequence length="238" mass="26673">MRPCLLYNASDHTVQECSTSLTSEEKRRKLQPRRRCFLCAKCNHSRAIKAYEQRVRAVRETRKQAGIHRQTTASNIRFYEYYRTHVLIPTDWRSLGLSVTLRTLHSTNELTIDAIEVPEISAVTSPPADGAIITLRTHYSLVPAHARSEATTFREDKISILIGSDLYWEVVTGQITRLSPQVTAVEALFGCTIQGTLHDLFKGSAVQTTSLFLAVGEPAANDASIDVDISSLWRIDTL</sequence>
<gene>
    <name evidence="1" type="ORF">HPB49_006664</name>
</gene>
<accession>A0ACB8DBI2</accession>
<name>A0ACB8DBI2_DERSI</name>
<proteinExistence type="predicted"/>
<evidence type="ECO:0000313" key="2">
    <source>
        <dbReference type="Proteomes" id="UP000821865"/>
    </source>
</evidence>
<evidence type="ECO:0000313" key="1">
    <source>
        <dbReference type="EMBL" id="KAH7965378.1"/>
    </source>
</evidence>
<dbReference type="EMBL" id="CM023471">
    <property type="protein sequence ID" value="KAH7965378.1"/>
    <property type="molecule type" value="Genomic_DNA"/>
</dbReference>
<reference evidence="1" key="1">
    <citation type="submission" date="2020-05" db="EMBL/GenBank/DDBJ databases">
        <title>Large-scale comparative analyses of tick genomes elucidate their genetic diversity and vector capacities.</title>
        <authorList>
            <person name="Jia N."/>
            <person name="Wang J."/>
            <person name="Shi W."/>
            <person name="Du L."/>
            <person name="Sun Y."/>
            <person name="Zhan W."/>
            <person name="Jiang J."/>
            <person name="Wang Q."/>
            <person name="Zhang B."/>
            <person name="Ji P."/>
            <person name="Sakyi L.B."/>
            <person name="Cui X."/>
            <person name="Yuan T."/>
            <person name="Jiang B."/>
            <person name="Yang W."/>
            <person name="Lam T.T.-Y."/>
            <person name="Chang Q."/>
            <person name="Ding S."/>
            <person name="Wang X."/>
            <person name="Zhu J."/>
            <person name="Ruan X."/>
            <person name="Zhao L."/>
            <person name="Wei J."/>
            <person name="Que T."/>
            <person name="Du C."/>
            <person name="Cheng J."/>
            <person name="Dai P."/>
            <person name="Han X."/>
            <person name="Huang E."/>
            <person name="Gao Y."/>
            <person name="Liu J."/>
            <person name="Shao H."/>
            <person name="Ye R."/>
            <person name="Li L."/>
            <person name="Wei W."/>
            <person name="Wang X."/>
            <person name="Wang C."/>
            <person name="Yang T."/>
            <person name="Huo Q."/>
            <person name="Li W."/>
            <person name="Guo W."/>
            <person name="Chen H."/>
            <person name="Zhou L."/>
            <person name="Ni X."/>
            <person name="Tian J."/>
            <person name="Zhou Y."/>
            <person name="Sheng Y."/>
            <person name="Liu T."/>
            <person name="Pan Y."/>
            <person name="Xia L."/>
            <person name="Li J."/>
            <person name="Zhao F."/>
            <person name="Cao W."/>
        </authorList>
    </citation>
    <scope>NUCLEOTIDE SEQUENCE</scope>
    <source>
        <strain evidence="1">Dsil-2018</strain>
    </source>
</reference>